<dbReference type="Proteomes" id="UP001454036">
    <property type="component" value="Unassembled WGS sequence"/>
</dbReference>
<dbReference type="EMBL" id="BAABME010007685">
    <property type="protein sequence ID" value="GAA0171455.1"/>
    <property type="molecule type" value="Genomic_DNA"/>
</dbReference>
<name>A0AAV3R8M3_LITER</name>
<proteinExistence type="predicted"/>
<evidence type="ECO:0000313" key="1">
    <source>
        <dbReference type="EMBL" id="GAA0171455.1"/>
    </source>
</evidence>
<dbReference type="AlphaFoldDB" id="A0AAV3R8M3"/>
<keyword evidence="2" id="KW-1185">Reference proteome</keyword>
<comment type="caution">
    <text evidence="1">The sequence shown here is derived from an EMBL/GenBank/DDBJ whole genome shotgun (WGS) entry which is preliminary data.</text>
</comment>
<evidence type="ECO:0000313" key="2">
    <source>
        <dbReference type="Proteomes" id="UP001454036"/>
    </source>
</evidence>
<organism evidence="1 2">
    <name type="scientific">Lithospermum erythrorhizon</name>
    <name type="common">Purple gromwell</name>
    <name type="synonym">Lithospermum officinale var. erythrorhizon</name>
    <dbReference type="NCBI Taxonomy" id="34254"/>
    <lineage>
        <taxon>Eukaryota</taxon>
        <taxon>Viridiplantae</taxon>
        <taxon>Streptophyta</taxon>
        <taxon>Embryophyta</taxon>
        <taxon>Tracheophyta</taxon>
        <taxon>Spermatophyta</taxon>
        <taxon>Magnoliopsida</taxon>
        <taxon>eudicotyledons</taxon>
        <taxon>Gunneridae</taxon>
        <taxon>Pentapetalae</taxon>
        <taxon>asterids</taxon>
        <taxon>lamiids</taxon>
        <taxon>Boraginales</taxon>
        <taxon>Boraginaceae</taxon>
        <taxon>Boraginoideae</taxon>
        <taxon>Lithospermeae</taxon>
        <taxon>Lithospermum</taxon>
    </lineage>
</organism>
<reference evidence="1 2" key="1">
    <citation type="submission" date="2024-01" db="EMBL/GenBank/DDBJ databases">
        <title>The complete chloroplast genome sequence of Lithospermum erythrorhizon: insights into the phylogenetic relationship among Boraginaceae species and the maternal lineages of purple gromwells.</title>
        <authorList>
            <person name="Okada T."/>
            <person name="Watanabe K."/>
        </authorList>
    </citation>
    <scope>NUCLEOTIDE SEQUENCE [LARGE SCALE GENOMIC DNA]</scope>
</reference>
<dbReference type="PANTHER" id="PTHR33116:SF86">
    <property type="entry name" value="REVERSE TRANSCRIPTASE DOMAIN-CONTAINING PROTEIN"/>
    <property type="match status" value="1"/>
</dbReference>
<sequence>MSVLQAIPTFIMQYFRLPLQTCNEINSILANFWWRSDTANKKKIHWLSWKSLCKQKSEGGLGFRDTQSFNQALLCKQAWKLITEPNNPLSQVYEDRYFPRTSFWAVQLGPKPSYTWRSILSVRDLICKGIEWKLASRSNIRVCGHKWITHTHSKTLITPVQEDFHDITVVDLIDSEIRVWKIDFV</sequence>
<accession>A0AAV3R8M3</accession>
<protein>
    <submittedName>
        <fullName evidence="1">Uncharacterized protein</fullName>
    </submittedName>
</protein>
<dbReference type="PANTHER" id="PTHR33116">
    <property type="entry name" value="REVERSE TRANSCRIPTASE ZINC-BINDING DOMAIN-CONTAINING PROTEIN-RELATED-RELATED"/>
    <property type="match status" value="1"/>
</dbReference>
<gene>
    <name evidence="1" type="ORF">LIER_25480</name>
</gene>